<proteinExistence type="predicted"/>
<gene>
    <name evidence="2" type="ORF">DC083_08715</name>
</gene>
<dbReference type="SUPFAM" id="SSF47090">
    <property type="entry name" value="PGBD-like"/>
    <property type="match status" value="1"/>
</dbReference>
<sequence length="328" mass="36432">MAMIDTAHLSLSPSFQPFTFSSASLARLVESSAYTLIGKRVLFGIRGATLVTGEYGQFSSEVTLVESILDGENLRCLMGVWDLTNGKIALFPASTIPHQYWQQKQIDSPKEAIANCLGMGAYDYRIGAHEPHNRPFEEGAFRLSRLQPVFAWRFYQADHQYRLKNGKGTLGIVNDNIHSAQTSSQPQGISFASAGCQVIEGDHCPPEMPNGYYQQFRILSGQSAMPSPLEVGQSYRYLLTSARKLESIVAGDSAPELLQGSTGYAVRLLQEALLKEGLLDEEYIDKGYFNGHTAYALYQLQQAKGILANGIMTTKLWRMLQLPEVYFH</sequence>
<accession>A0A2U2ACV2</accession>
<reference evidence="3" key="1">
    <citation type="submission" date="2018-05" db="EMBL/GenBank/DDBJ databases">
        <title>Ignatzschineria dubaiensis sp. nov., isolated from necrotic foot tissues of dromedaries (Camelus dromedarius) and associated maggots in Dubai, United Arab Emirates.</title>
        <authorList>
            <person name="Tsang C.C."/>
            <person name="Tang J.Y.M."/>
            <person name="Fong J.Y.H."/>
            <person name="Kinne J."/>
            <person name="Lee H.H."/>
            <person name="Joseph M."/>
            <person name="Jose S."/>
            <person name="Schuster R.K."/>
            <person name="Tang Y."/>
            <person name="Sivakumar S."/>
            <person name="Chen J.H.K."/>
            <person name="Teng J.L.L."/>
            <person name="Lau S.K.P."/>
            <person name="Wernery U."/>
            <person name="Woo P.C.Y."/>
        </authorList>
    </citation>
    <scope>NUCLEOTIDE SEQUENCE [LARGE SCALE GENOMIC DNA]</scope>
    <source>
        <strain evidence="3">KCTC 22644</strain>
    </source>
</reference>
<dbReference type="Gene3D" id="1.10.101.10">
    <property type="entry name" value="PGBD-like superfamily/PGBD"/>
    <property type="match status" value="1"/>
</dbReference>
<organism evidence="2 3">
    <name type="scientific">Ignatzschineria ureiclastica</name>
    <dbReference type="NCBI Taxonomy" id="472582"/>
    <lineage>
        <taxon>Bacteria</taxon>
        <taxon>Pseudomonadati</taxon>
        <taxon>Pseudomonadota</taxon>
        <taxon>Gammaproteobacteria</taxon>
        <taxon>Cardiobacteriales</taxon>
        <taxon>Ignatzschineriaceae</taxon>
        <taxon>Ignatzschineria</taxon>
    </lineage>
</organism>
<dbReference type="InterPro" id="IPR002477">
    <property type="entry name" value="Peptidoglycan-bd-like"/>
</dbReference>
<protein>
    <recommendedName>
        <fullName evidence="1">Peptidoglycan binding-like domain-containing protein</fullName>
    </recommendedName>
</protein>
<dbReference type="EMBL" id="QEWQ01000006">
    <property type="protein sequence ID" value="PWD80389.1"/>
    <property type="molecule type" value="Genomic_DNA"/>
</dbReference>
<dbReference type="Proteomes" id="UP000245020">
    <property type="component" value="Unassembled WGS sequence"/>
</dbReference>
<evidence type="ECO:0000313" key="2">
    <source>
        <dbReference type="EMBL" id="PWD80389.1"/>
    </source>
</evidence>
<dbReference type="AlphaFoldDB" id="A0A2U2ACV2"/>
<comment type="caution">
    <text evidence="2">The sequence shown here is derived from an EMBL/GenBank/DDBJ whole genome shotgun (WGS) entry which is preliminary data.</text>
</comment>
<evidence type="ECO:0000259" key="1">
    <source>
        <dbReference type="Pfam" id="PF01471"/>
    </source>
</evidence>
<dbReference type="Pfam" id="PF01471">
    <property type="entry name" value="PG_binding_1"/>
    <property type="match status" value="1"/>
</dbReference>
<keyword evidence="3" id="KW-1185">Reference proteome</keyword>
<evidence type="ECO:0000313" key="3">
    <source>
        <dbReference type="Proteomes" id="UP000245020"/>
    </source>
</evidence>
<name>A0A2U2ACV2_9GAMM</name>
<dbReference type="InterPro" id="IPR036366">
    <property type="entry name" value="PGBDSf"/>
</dbReference>
<feature type="domain" description="Peptidoglycan binding-like" evidence="1">
    <location>
        <begin position="263"/>
        <end position="320"/>
    </location>
</feature>
<dbReference type="InterPro" id="IPR036365">
    <property type="entry name" value="PGBD-like_sf"/>
</dbReference>